<gene>
    <name evidence="6" type="ORF">ACFFIA_20160</name>
</gene>
<dbReference type="InterPro" id="IPR036661">
    <property type="entry name" value="Luciferase-like_sf"/>
</dbReference>
<dbReference type="InterPro" id="IPR019921">
    <property type="entry name" value="Lucif-like_OxRdtase_Rv2161c"/>
</dbReference>
<feature type="domain" description="Luciferase-like" evidence="5">
    <location>
        <begin position="20"/>
        <end position="310"/>
    </location>
</feature>
<reference evidence="6 7" key="1">
    <citation type="submission" date="2024-09" db="EMBL/GenBank/DDBJ databases">
        <authorList>
            <person name="Sun Q."/>
            <person name="Mori K."/>
        </authorList>
    </citation>
    <scope>NUCLEOTIDE SEQUENCE [LARGE SCALE GENOMIC DNA]</scope>
    <source>
        <strain evidence="6 7">TBRC 3947</strain>
    </source>
</reference>
<keyword evidence="7" id="KW-1185">Reference proteome</keyword>
<dbReference type="InterPro" id="IPR011251">
    <property type="entry name" value="Luciferase-like_dom"/>
</dbReference>
<dbReference type="Pfam" id="PF00296">
    <property type="entry name" value="Bac_luciferase"/>
    <property type="match status" value="1"/>
</dbReference>
<keyword evidence="2" id="KW-0288">FMN</keyword>
<evidence type="ECO:0000256" key="3">
    <source>
        <dbReference type="ARBA" id="ARBA00023002"/>
    </source>
</evidence>
<dbReference type="GO" id="GO:0016491">
    <property type="term" value="F:oxidoreductase activity"/>
    <property type="evidence" value="ECO:0007669"/>
    <property type="project" value="UniProtKB-KW"/>
</dbReference>
<keyword evidence="3 6" id="KW-0560">Oxidoreductase</keyword>
<evidence type="ECO:0000313" key="7">
    <source>
        <dbReference type="Proteomes" id="UP001589867"/>
    </source>
</evidence>
<evidence type="ECO:0000256" key="4">
    <source>
        <dbReference type="ARBA" id="ARBA00023033"/>
    </source>
</evidence>
<proteinExistence type="predicted"/>
<dbReference type="InterPro" id="IPR050172">
    <property type="entry name" value="SsuD_RutA_monooxygenase"/>
</dbReference>
<evidence type="ECO:0000256" key="1">
    <source>
        <dbReference type="ARBA" id="ARBA00022630"/>
    </source>
</evidence>
<name>A0ABV6M5K4_9ACTN</name>
<protein>
    <submittedName>
        <fullName evidence="6">TIGR03619 family F420-dependent LLM class oxidoreductase</fullName>
        <ecNumber evidence="6">1.-.-.-</ecNumber>
    </submittedName>
</protein>
<keyword evidence="1" id="KW-0285">Flavoprotein</keyword>
<dbReference type="Gene3D" id="3.20.20.30">
    <property type="entry name" value="Luciferase-like domain"/>
    <property type="match status" value="1"/>
</dbReference>
<dbReference type="EC" id="1.-.-.-" evidence="6"/>
<keyword evidence="4" id="KW-0503">Monooxygenase</keyword>
<dbReference type="PANTHER" id="PTHR42847">
    <property type="entry name" value="ALKANESULFONATE MONOOXYGENASE"/>
    <property type="match status" value="1"/>
</dbReference>
<sequence length="315" mass="33900">MEAIPAPEISVGVRNFAARAPADWRHVLDQARAADEAGIDRLFVADHLVFGRDLSAYADPASGGVTGGVQPTGPDGEWLEPLTTLAAMAAVTRRVKLATNVLVAPLRQAVLLAKTATTVDALSHGRLELGVGVGWQETEYRAVGVPFAERGRVLDETLDVCRALWTQPEVAWTGRGFELDGVHMMPKPARPGGVPVWLGGRAIPAVARRLARHGVGWIPWGVTPGTVAGALARMRSLVEEQGRDFATIRVSYALPTVVDRGALDLARMFADVPELIARGISDFRTLARIPPEHAAARDLLAELNARFREAADDRR</sequence>
<dbReference type="SUPFAM" id="SSF51679">
    <property type="entry name" value="Bacterial luciferase-like"/>
    <property type="match status" value="1"/>
</dbReference>
<accession>A0ABV6M5K4</accession>
<dbReference type="PANTHER" id="PTHR42847:SF4">
    <property type="entry name" value="ALKANESULFONATE MONOOXYGENASE-RELATED"/>
    <property type="match status" value="1"/>
</dbReference>
<comment type="caution">
    <text evidence="6">The sequence shown here is derived from an EMBL/GenBank/DDBJ whole genome shotgun (WGS) entry which is preliminary data.</text>
</comment>
<dbReference type="NCBIfam" id="TIGR03619">
    <property type="entry name" value="F420_Rv2161c"/>
    <property type="match status" value="1"/>
</dbReference>
<evidence type="ECO:0000256" key="2">
    <source>
        <dbReference type="ARBA" id="ARBA00022643"/>
    </source>
</evidence>
<dbReference type="Proteomes" id="UP001589867">
    <property type="component" value="Unassembled WGS sequence"/>
</dbReference>
<evidence type="ECO:0000313" key="6">
    <source>
        <dbReference type="EMBL" id="MFC0529980.1"/>
    </source>
</evidence>
<evidence type="ECO:0000259" key="5">
    <source>
        <dbReference type="Pfam" id="PF00296"/>
    </source>
</evidence>
<dbReference type="EMBL" id="JBHLUH010000039">
    <property type="protein sequence ID" value="MFC0529980.1"/>
    <property type="molecule type" value="Genomic_DNA"/>
</dbReference>
<dbReference type="RefSeq" id="WP_377253059.1">
    <property type="nucleotide sequence ID" value="NZ_JBHLUH010000039.1"/>
</dbReference>
<organism evidence="6 7">
    <name type="scientific">Phytohabitans kaempferiae</name>
    <dbReference type="NCBI Taxonomy" id="1620943"/>
    <lineage>
        <taxon>Bacteria</taxon>
        <taxon>Bacillati</taxon>
        <taxon>Actinomycetota</taxon>
        <taxon>Actinomycetes</taxon>
        <taxon>Micromonosporales</taxon>
        <taxon>Micromonosporaceae</taxon>
    </lineage>
</organism>